<evidence type="ECO:0000259" key="4">
    <source>
        <dbReference type="Pfam" id="PF00881"/>
    </source>
</evidence>
<dbReference type="InterPro" id="IPR000415">
    <property type="entry name" value="Nitroreductase-like"/>
</dbReference>
<evidence type="ECO:0000256" key="2">
    <source>
        <dbReference type="ARBA" id="ARBA00022643"/>
    </source>
</evidence>
<dbReference type="InterPro" id="IPR029479">
    <property type="entry name" value="Nitroreductase"/>
</dbReference>
<dbReference type="CDD" id="cd02150">
    <property type="entry name" value="nitroreductase"/>
    <property type="match status" value="1"/>
</dbReference>
<dbReference type="PANTHER" id="PTHR23026">
    <property type="entry name" value="NADPH NITROREDUCTASE"/>
    <property type="match status" value="1"/>
</dbReference>
<proteinExistence type="predicted"/>
<protein>
    <submittedName>
        <fullName evidence="5">Nitroreductase family protein</fullName>
    </submittedName>
</protein>
<keyword evidence="3" id="KW-0560">Oxidoreductase</keyword>
<sequence length="172" mass="19394">MEAYDVLLNRRSIRKYTEQSVAPEILEKILKAGLAAPSAKNMQPWEFIVVTDREMLDKLSEVRPFWKMLKQAPLAIVTLADLRLYEGDKLGMYVQDCSAATENMLLAAEALGLGGVWLGLYPREEPIRDVRALLSIPEESMPISVISIGYPAEQRPAHGEDLSMAKVHYEKY</sequence>
<accession>A0A926DI63</accession>
<dbReference type="Pfam" id="PF00881">
    <property type="entry name" value="Nitroreductase"/>
    <property type="match status" value="2"/>
</dbReference>
<comment type="caution">
    <text evidence="5">The sequence shown here is derived from an EMBL/GenBank/DDBJ whole genome shotgun (WGS) entry which is preliminary data.</text>
</comment>
<reference evidence="5" key="1">
    <citation type="submission" date="2020-08" db="EMBL/GenBank/DDBJ databases">
        <title>Genome public.</title>
        <authorList>
            <person name="Liu C."/>
            <person name="Sun Q."/>
        </authorList>
    </citation>
    <scope>NUCLEOTIDE SEQUENCE</scope>
    <source>
        <strain evidence="5">NSJ-63</strain>
    </source>
</reference>
<evidence type="ECO:0000313" key="5">
    <source>
        <dbReference type="EMBL" id="MBC8537525.1"/>
    </source>
</evidence>
<evidence type="ECO:0000256" key="3">
    <source>
        <dbReference type="ARBA" id="ARBA00023002"/>
    </source>
</evidence>
<dbReference type="EMBL" id="JACRSS010000001">
    <property type="protein sequence ID" value="MBC8537525.1"/>
    <property type="molecule type" value="Genomic_DNA"/>
</dbReference>
<dbReference type="Gene3D" id="3.40.109.10">
    <property type="entry name" value="NADH Oxidase"/>
    <property type="match status" value="1"/>
</dbReference>
<dbReference type="PANTHER" id="PTHR23026:SF90">
    <property type="entry name" value="IODOTYROSINE DEIODINASE 1"/>
    <property type="match status" value="1"/>
</dbReference>
<evidence type="ECO:0000256" key="1">
    <source>
        <dbReference type="ARBA" id="ARBA00022630"/>
    </source>
</evidence>
<keyword evidence="6" id="KW-1185">Reference proteome</keyword>
<evidence type="ECO:0000313" key="6">
    <source>
        <dbReference type="Proteomes" id="UP000617951"/>
    </source>
</evidence>
<dbReference type="InterPro" id="IPR050627">
    <property type="entry name" value="Nitroreductase/BluB"/>
</dbReference>
<gene>
    <name evidence="5" type="ORF">H8693_01075</name>
</gene>
<keyword evidence="2" id="KW-0288">FMN</keyword>
<dbReference type="GO" id="GO:0016491">
    <property type="term" value="F:oxidoreductase activity"/>
    <property type="evidence" value="ECO:0007669"/>
    <property type="project" value="UniProtKB-KW"/>
</dbReference>
<organism evidence="5 6">
    <name type="scientific">Guopingia tenuis</name>
    <dbReference type="NCBI Taxonomy" id="2763656"/>
    <lineage>
        <taxon>Bacteria</taxon>
        <taxon>Bacillati</taxon>
        <taxon>Bacillota</taxon>
        <taxon>Clostridia</taxon>
        <taxon>Christensenellales</taxon>
        <taxon>Christensenellaceae</taxon>
        <taxon>Guopingia</taxon>
    </lineage>
</organism>
<dbReference type="AlphaFoldDB" id="A0A926DI63"/>
<dbReference type="Proteomes" id="UP000617951">
    <property type="component" value="Unassembled WGS sequence"/>
</dbReference>
<keyword evidence="1" id="KW-0285">Flavoprotein</keyword>
<name>A0A926DI63_9FIRM</name>
<feature type="domain" description="Nitroreductase" evidence="4">
    <location>
        <begin position="8"/>
        <end position="61"/>
    </location>
</feature>
<feature type="domain" description="Nitroreductase" evidence="4">
    <location>
        <begin position="66"/>
        <end position="150"/>
    </location>
</feature>
<dbReference type="SUPFAM" id="SSF55469">
    <property type="entry name" value="FMN-dependent nitroreductase-like"/>
    <property type="match status" value="1"/>
</dbReference>